<sequence length="60" mass="6717">MKSLINIQQMDDNTVPAKSVPFWKKVSWLVLIYGGSVFALFVVACAFHILMFAAGMRTHS</sequence>
<keyword evidence="1" id="KW-0812">Transmembrane</keyword>
<dbReference type="InterPro" id="IPR018895">
    <property type="entry name" value="DUF2474"/>
</dbReference>
<feature type="transmembrane region" description="Helical" evidence="1">
    <location>
        <begin position="28"/>
        <end position="54"/>
    </location>
</feature>
<organism evidence="2">
    <name type="scientific">Rouxiella sp. WC2420</name>
    <dbReference type="NCBI Taxonomy" id="3234145"/>
    <lineage>
        <taxon>Bacteria</taxon>
        <taxon>Pseudomonadati</taxon>
        <taxon>Pseudomonadota</taxon>
        <taxon>Gammaproteobacteria</taxon>
        <taxon>Enterobacterales</taxon>
        <taxon>Yersiniaceae</taxon>
        <taxon>Rouxiella</taxon>
    </lineage>
</organism>
<gene>
    <name evidence="2" type="ORF">AB3G37_06035</name>
</gene>
<dbReference type="AlphaFoldDB" id="A0AB39VTX4"/>
<dbReference type="RefSeq" id="WP_009638421.1">
    <property type="nucleotide sequence ID" value="NZ_CP165628.1"/>
</dbReference>
<reference evidence="2" key="1">
    <citation type="submission" date="2024-07" db="EMBL/GenBank/DDBJ databases">
        <authorList>
            <person name="Biller S.J."/>
        </authorList>
    </citation>
    <scope>NUCLEOTIDE SEQUENCE</scope>
    <source>
        <strain evidence="2">WC2420</strain>
    </source>
</reference>
<name>A0AB39VTX4_9GAMM</name>
<dbReference type="EMBL" id="CP165628">
    <property type="protein sequence ID" value="XDU73651.1"/>
    <property type="molecule type" value="Genomic_DNA"/>
</dbReference>
<proteinExistence type="predicted"/>
<protein>
    <submittedName>
        <fullName evidence="2">DUF2474 domain-containing protein</fullName>
    </submittedName>
</protein>
<dbReference type="Pfam" id="PF10617">
    <property type="entry name" value="DUF2474"/>
    <property type="match status" value="1"/>
</dbReference>
<accession>A0AB39VTX4</accession>
<keyword evidence="1" id="KW-1133">Transmembrane helix</keyword>
<evidence type="ECO:0000313" key="2">
    <source>
        <dbReference type="EMBL" id="XDU73651.1"/>
    </source>
</evidence>
<evidence type="ECO:0000256" key="1">
    <source>
        <dbReference type="SAM" id="Phobius"/>
    </source>
</evidence>
<keyword evidence="1" id="KW-0472">Membrane</keyword>